<sequence length="389" mass="44213">MYSLCTQVKNILVDTKSFTVPFFNNPEFISLLRELDQKYNLILLNRTSLRVTSFKSTICGLDSAYAFPQFLKVSGLDLNHTIIITGDSDRIKIAHEFNISTVLLITTLKGVVNKHLPDKIVTLELLRKLLIEEETIGHFNELAAESTGGVGYVLPIGDLNHQIYNDIQAQLICCGRYFTYDDNRSYVHCLSTMILRLKHLKAYAVEKLSHCLNININTTIKQFPDIDLITAVPGKPGCQNHLDSLLTHSKLSAHRNMIDVELLHTVRTYEKQKNAGSFYDRALNVLDAFDAKRSIDGHVLLIDDILTSGSTTMECARVLYKYGARKVTILPLSIMQSNTNAPKYNKVKDTHGEEYRLNFRNSNGNPFWVASKNEFAEYNNIKEKYLKQE</sequence>
<dbReference type="EMBL" id="JAUSWM010000001">
    <property type="protein sequence ID" value="MDQ0481068.1"/>
    <property type="molecule type" value="Genomic_DNA"/>
</dbReference>
<name>A0ABU0JVE0_9BACL</name>
<dbReference type="PANTHER" id="PTHR47505">
    <property type="entry name" value="DNA UTILIZATION PROTEIN YHGH"/>
    <property type="match status" value="1"/>
</dbReference>
<keyword evidence="3" id="KW-1185">Reference proteome</keyword>
<dbReference type="PANTHER" id="PTHR47505:SF1">
    <property type="entry name" value="DNA UTILIZATION PROTEIN YHGH"/>
    <property type="match status" value="1"/>
</dbReference>
<proteinExistence type="inferred from homology"/>
<dbReference type="InterPro" id="IPR029057">
    <property type="entry name" value="PRTase-like"/>
</dbReference>
<reference evidence="2" key="1">
    <citation type="submission" date="2023-07" db="EMBL/GenBank/DDBJ databases">
        <title>Genomic Encyclopedia of Type Strains, Phase IV (KMG-IV): sequencing the most valuable type-strain genomes for metagenomic binning, comparative biology and taxonomic classification.</title>
        <authorList>
            <person name="Goeker M."/>
        </authorList>
    </citation>
    <scope>NUCLEOTIDE SEQUENCE [LARGE SCALE GENOMIC DNA]</scope>
    <source>
        <strain evidence="2">JSM 076093</strain>
    </source>
</reference>
<evidence type="ECO:0000313" key="3">
    <source>
        <dbReference type="Proteomes" id="UP001226720"/>
    </source>
</evidence>
<accession>A0ABU0JVE0</accession>
<dbReference type="SUPFAM" id="SSF53271">
    <property type="entry name" value="PRTase-like"/>
    <property type="match status" value="1"/>
</dbReference>
<dbReference type="InterPro" id="IPR000836">
    <property type="entry name" value="PRTase_dom"/>
</dbReference>
<dbReference type="Gene3D" id="3.40.50.2020">
    <property type="match status" value="1"/>
</dbReference>
<evidence type="ECO:0000256" key="1">
    <source>
        <dbReference type="ARBA" id="ARBA00008007"/>
    </source>
</evidence>
<dbReference type="InterPro" id="IPR051910">
    <property type="entry name" value="ComF/GntX_DNA_util-trans"/>
</dbReference>
<comment type="similarity">
    <text evidence="1">Belongs to the ComF/GntX family.</text>
</comment>
<gene>
    <name evidence="2" type="ORF">QO000_000021</name>
</gene>
<protein>
    <submittedName>
        <fullName evidence="2">Amidophosphoribosyltransferase</fullName>
    </submittedName>
</protein>
<comment type="caution">
    <text evidence="2">The sequence shown here is derived from an EMBL/GenBank/DDBJ whole genome shotgun (WGS) entry which is preliminary data.</text>
</comment>
<dbReference type="GeneID" id="301327358"/>
<evidence type="ECO:0000313" key="2">
    <source>
        <dbReference type="EMBL" id="MDQ0481068.1"/>
    </source>
</evidence>
<dbReference type="Proteomes" id="UP001226720">
    <property type="component" value="Unassembled WGS sequence"/>
</dbReference>
<dbReference type="CDD" id="cd06223">
    <property type="entry name" value="PRTases_typeI"/>
    <property type="match status" value="1"/>
</dbReference>
<dbReference type="RefSeq" id="WP_301551813.1">
    <property type="nucleotide sequence ID" value="NZ_JAQRMZ010000005.1"/>
</dbReference>
<organism evidence="2 3">
    <name type="scientific">Guptibacillus hwajinpoensis</name>
    <dbReference type="NCBI Taxonomy" id="208199"/>
    <lineage>
        <taxon>Bacteria</taxon>
        <taxon>Bacillati</taxon>
        <taxon>Bacillota</taxon>
        <taxon>Bacilli</taxon>
        <taxon>Bacillales</taxon>
        <taxon>Guptibacillaceae</taxon>
        <taxon>Guptibacillus</taxon>
    </lineage>
</organism>